<keyword evidence="4 6" id="KW-1133">Transmembrane helix</keyword>
<dbReference type="EMBL" id="SELW01000316">
    <property type="protein sequence ID" value="TID29430.1"/>
    <property type="molecule type" value="Genomic_DNA"/>
</dbReference>
<evidence type="ECO:0000256" key="1">
    <source>
        <dbReference type="ARBA" id="ARBA00004477"/>
    </source>
</evidence>
<feature type="transmembrane region" description="Helical" evidence="6">
    <location>
        <begin position="161"/>
        <end position="183"/>
    </location>
</feature>
<dbReference type="Proteomes" id="UP000307173">
    <property type="component" value="Unassembled WGS sequence"/>
</dbReference>
<keyword evidence="5 6" id="KW-0472">Membrane</keyword>
<dbReference type="Pfam" id="PF11712">
    <property type="entry name" value="Vma12"/>
    <property type="match status" value="2"/>
</dbReference>
<keyword evidence="2 6" id="KW-0812">Transmembrane</keyword>
<dbReference type="STRING" id="52247.A0A4T0X2C2"/>
<dbReference type="GO" id="GO:0070072">
    <property type="term" value="P:vacuolar proton-transporting V-type ATPase complex assembly"/>
    <property type="evidence" value="ECO:0007669"/>
    <property type="project" value="InterPro"/>
</dbReference>
<dbReference type="PANTHER" id="PTHR31394">
    <property type="entry name" value="TRANSMEMBRANE PROTEIN 199"/>
    <property type="match status" value="1"/>
</dbReference>
<evidence type="ECO:0000313" key="7">
    <source>
        <dbReference type="EMBL" id="TID29430.1"/>
    </source>
</evidence>
<keyword evidence="8" id="KW-1185">Reference proteome</keyword>
<sequence>MRYKFGAYVKETVLKSNIDAVDKDRIIRSGEITFTELRTVCQGVKNGRSLLQCLADSVPVFTSYEKIREKESKKSPEYIALMDRLRAEASEREYRALLAERRGGISDRAGTIDAVGKYAFLEEDSRGNNDNNNNNNNNGRVAKAVKQQLATVANADTGTRALLSIAAALLVLVAEVVIFGGYVRRVEDARQRERVTPERKAVVDTVVIGGRRGGGGGGRSHKKAKVGTATAKLKKLNNFEHAGQLNHKSV</sequence>
<gene>
    <name evidence="7" type="ORF">CANINC_002004</name>
</gene>
<evidence type="ECO:0000256" key="6">
    <source>
        <dbReference type="SAM" id="Phobius"/>
    </source>
</evidence>
<comment type="subcellular location">
    <subcellularLocation>
        <location evidence="1">Endoplasmic reticulum membrane</location>
        <topology evidence="1">Multi-pass membrane protein</topology>
    </subcellularLocation>
</comment>
<reference evidence="7 8" key="1">
    <citation type="journal article" date="2019" name="Front. Genet.">
        <title>Whole-Genome Sequencing of the Opportunistic Yeast Pathogen Candida inconspicua Uncovers Its Hybrid Origin.</title>
        <authorList>
            <person name="Mixao V."/>
            <person name="Hansen A.P."/>
            <person name="Saus E."/>
            <person name="Boekhout T."/>
            <person name="Lass-Florl C."/>
            <person name="Gabaldon T."/>
        </authorList>
    </citation>
    <scope>NUCLEOTIDE SEQUENCE [LARGE SCALE GENOMIC DNA]</scope>
    <source>
        <strain evidence="7 8">CBS 180</strain>
    </source>
</reference>
<accession>A0A4T0X2C2</accession>
<evidence type="ECO:0000256" key="5">
    <source>
        <dbReference type="ARBA" id="ARBA00023136"/>
    </source>
</evidence>
<evidence type="ECO:0000256" key="2">
    <source>
        <dbReference type="ARBA" id="ARBA00022692"/>
    </source>
</evidence>
<evidence type="ECO:0000256" key="4">
    <source>
        <dbReference type="ARBA" id="ARBA00022989"/>
    </source>
</evidence>
<evidence type="ECO:0000256" key="3">
    <source>
        <dbReference type="ARBA" id="ARBA00022824"/>
    </source>
</evidence>
<comment type="caution">
    <text evidence="7">The sequence shown here is derived from an EMBL/GenBank/DDBJ whole genome shotgun (WGS) entry which is preliminary data.</text>
</comment>
<dbReference type="InterPro" id="IPR021013">
    <property type="entry name" value="ATPase_Vma12"/>
</dbReference>
<organism evidence="7 8">
    <name type="scientific">Pichia inconspicua</name>
    <dbReference type="NCBI Taxonomy" id="52247"/>
    <lineage>
        <taxon>Eukaryota</taxon>
        <taxon>Fungi</taxon>
        <taxon>Dikarya</taxon>
        <taxon>Ascomycota</taxon>
        <taxon>Saccharomycotina</taxon>
        <taxon>Pichiomycetes</taxon>
        <taxon>Pichiales</taxon>
        <taxon>Pichiaceae</taxon>
        <taxon>Pichia</taxon>
    </lineage>
</organism>
<name>A0A4T0X2C2_9ASCO</name>
<protein>
    <submittedName>
        <fullName evidence="7">Uncharacterized protein</fullName>
    </submittedName>
</protein>
<proteinExistence type="predicted"/>
<dbReference type="OrthoDB" id="19981at2759"/>
<dbReference type="PANTHER" id="PTHR31394:SF1">
    <property type="entry name" value="TRANSMEMBRANE PROTEIN 199"/>
    <property type="match status" value="1"/>
</dbReference>
<dbReference type="GO" id="GO:0005789">
    <property type="term" value="C:endoplasmic reticulum membrane"/>
    <property type="evidence" value="ECO:0007669"/>
    <property type="project" value="UniProtKB-SubCell"/>
</dbReference>
<evidence type="ECO:0000313" key="8">
    <source>
        <dbReference type="Proteomes" id="UP000307173"/>
    </source>
</evidence>
<keyword evidence="3" id="KW-0256">Endoplasmic reticulum</keyword>
<dbReference type="AlphaFoldDB" id="A0A4T0X2C2"/>